<dbReference type="Proteomes" id="UP000287330">
    <property type="component" value="Unassembled WGS sequence"/>
</dbReference>
<sequence length="655" mass="74555">MNAIEILKESGFVQRDWYIKKYPDVGLLGMHPAEHYYKIGARLGRNPGVKFDTEFYLERYPDVAESGMNPLLHYILHGAKEGRHSRANKLDVLEDKIWSGHAISACRELTKVLEDERAPIQERHLAAWSLARYRAFTGEHNEALTLSFKMAELLPAKRLDKTRVLLQANSQLKLEQPNEAAAILNEFLATDPDDPDARLMLANTFSDDDKRLSCINEMYQRHGYLPVTRIDDQKPLGFNNLTSKPDIQEGTVAPDEQREKVSIIMPIFKAEERIEIAINSLLNQTWRNIEVIAVDDCSPDDTVAVLNSIAARDHRVKVIQQPHNQGAYPARNRGLKEATGNLITTHDADDWSHPQKLEQQVKLLRAQPDAQGVILSWVRATDDLHFTINWRPSDSIIHYSHSSFMLTRAAVSSIGNWDEVRISADTEYIWRAQHRFGKEAILHGLAEVPMAFALDDESSLTRTKATHVSTVYFGLRQVYREICRWYHKQGLDPTAKTSIPQAMLHKRGDHQVFDTVIVADFLSKRNSRDVLIKARMLAERGEKVALLHWPSFTSKQYRFASEYCELLHEGLAEPIVFGDKVSAKSLIVADFELVIYPVIATPEFESIESAVLYDRGRLPEGNYRDSLVEQAKQALNDTFNIVTDDIEVKPIKKSS</sequence>
<dbReference type="OrthoDB" id="9802649at2"/>
<gene>
    <name evidence="2" type="ORF">CWE25_07485</name>
</gene>
<evidence type="ECO:0000313" key="3">
    <source>
        <dbReference type="Proteomes" id="UP000287330"/>
    </source>
</evidence>
<dbReference type="SUPFAM" id="SSF48452">
    <property type="entry name" value="TPR-like"/>
    <property type="match status" value="1"/>
</dbReference>
<dbReference type="AlphaFoldDB" id="A0A432XYA8"/>
<dbReference type="Gene3D" id="3.90.550.10">
    <property type="entry name" value="Spore Coat Polysaccharide Biosynthesis Protein SpsA, Chain A"/>
    <property type="match status" value="1"/>
</dbReference>
<dbReference type="PANTHER" id="PTHR22916">
    <property type="entry name" value="GLYCOSYLTRANSFERASE"/>
    <property type="match status" value="1"/>
</dbReference>
<reference evidence="3" key="1">
    <citation type="journal article" date="2018" name="Front. Microbiol.">
        <title>Genome-Based Analysis Reveals the Taxonomy and Diversity of the Family Idiomarinaceae.</title>
        <authorList>
            <person name="Liu Y."/>
            <person name="Lai Q."/>
            <person name="Shao Z."/>
        </authorList>
    </citation>
    <scope>NUCLEOTIDE SEQUENCE [LARGE SCALE GENOMIC DNA]</scope>
    <source>
        <strain evidence="3">F23</strain>
    </source>
</reference>
<dbReference type="EMBL" id="PIPV01000005">
    <property type="protein sequence ID" value="RUO53722.1"/>
    <property type="molecule type" value="Genomic_DNA"/>
</dbReference>
<feature type="domain" description="Glycosyltransferase 2-like" evidence="1">
    <location>
        <begin position="262"/>
        <end position="383"/>
    </location>
</feature>
<accession>A0A432XYA8</accession>
<evidence type="ECO:0000259" key="1">
    <source>
        <dbReference type="Pfam" id="PF00535"/>
    </source>
</evidence>
<dbReference type="GO" id="GO:0016758">
    <property type="term" value="F:hexosyltransferase activity"/>
    <property type="evidence" value="ECO:0007669"/>
    <property type="project" value="UniProtKB-ARBA"/>
</dbReference>
<comment type="caution">
    <text evidence="2">The sequence shown here is derived from an EMBL/GenBank/DDBJ whole genome shotgun (WGS) entry which is preliminary data.</text>
</comment>
<dbReference type="InterPro" id="IPR011990">
    <property type="entry name" value="TPR-like_helical_dom_sf"/>
</dbReference>
<keyword evidence="3" id="KW-1185">Reference proteome</keyword>
<dbReference type="InterPro" id="IPR029044">
    <property type="entry name" value="Nucleotide-diphossugar_trans"/>
</dbReference>
<name>A0A432XYA8_9GAMM</name>
<dbReference type="RefSeq" id="WP_110574404.1">
    <property type="nucleotide sequence ID" value="NZ_PIPV01000005.1"/>
</dbReference>
<evidence type="ECO:0000313" key="2">
    <source>
        <dbReference type="EMBL" id="RUO53722.1"/>
    </source>
</evidence>
<dbReference type="InterPro" id="IPR001173">
    <property type="entry name" value="Glyco_trans_2-like"/>
</dbReference>
<dbReference type="SUPFAM" id="SSF53448">
    <property type="entry name" value="Nucleotide-diphospho-sugar transferases"/>
    <property type="match status" value="1"/>
</dbReference>
<protein>
    <recommendedName>
        <fullName evidence="1">Glycosyltransferase 2-like domain-containing protein</fullName>
    </recommendedName>
</protein>
<dbReference type="PANTHER" id="PTHR22916:SF3">
    <property type="entry name" value="UDP-GLCNAC:BETAGAL BETA-1,3-N-ACETYLGLUCOSAMINYLTRANSFERASE-LIKE PROTEIN 1"/>
    <property type="match status" value="1"/>
</dbReference>
<dbReference type="CDD" id="cd00761">
    <property type="entry name" value="Glyco_tranf_GTA_type"/>
    <property type="match status" value="1"/>
</dbReference>
<proteinExistence type="predicted"/>
<organism evidence="2 3">
    <name type="scientific">Idiomarina fontislapidosi</name>
    <dbReference type="NCBI Taxonomy" id="263723"/>
    <lineage>
        <taxon>Bacteria</taxon>
        <taxon>Pseudomonadati</taxon>
        <taxon>Pseudomonadota</taxon>
        <taxon>Gammaproteobacteria</taxon>
        <taxon>Alteromonadales</taxon>
        <taxon>Idiomarinaceae</taxon>
        <taxon>Idiomarina</taxon>
    </lineage>
</organism>
<dbReference type="Pfam" id="PF00535">
    <property type="entry name" value="Glycos_transf_2"/>
    <property type="match status" value="1"/>
</dbReference>